<accession>A0A9P7UQC0</accession>
<keyword evidence="5 7" id="KW-1015">Disulfide bond</keyword>
<dbReference type="CDD" id="cd23507">
    <property type="entry name" value="hydrophobin_I"/>
    <property type="match status" value="1"/>
</dbReference>
<gene>
    <name evidence="8" type="ORF">E1B28_012815</name>
</gene>
<dbReference type="GO" id="GO:0009277">
    <property type="term" value="C:fungal-type cell wall"/>
    <property type="evidence" value="ECO:0007669"/>
    <property type="project" value="InterPro"/>
</dbReference>
<evidence type="ECO:0000256" key="3">
    <source>
        <dbReference type="ARBA" id="ARBA00022512"/>
    </source>
</evidence>
<keyword evidence="4 7" id="KW-0964">Secreted</keyword>
<reference evidence="8" key="1">
    <citation type="journal article" date="2021" name="Genome Biol. Evol.">
        <title>The assembled and annotated genome of the fairy-ring fungus Marasmius oreades.</title>
        <authorList>
            <person name="Hiltunen M."/>
            <person name="Ament-Velasquez S.L."/>
            <person name="Johannesson H."/>
        </authorList>
    </citation>
    <scope>NUCLEOTIDE SEQUENCE</scope>
    <source>
        <strain evidence="8">03SP1</strain>
    </source>
</reference>
<keyword evidence="9" id="KW-1185">Reference proteome</keyword>
<comment type="caution">
    <text evidence="8">The sequence shown here is derived from an EMBL/GenBank/DDBJ whole genome shotgun (WGS) entry which is preliminary data.</text>
</comment>
<dbReference type="Proteomes" id="UP001049176">
    <property type="component" value="Chromosome 8"/>
</dbReference>
<evidence type="ECO:0000256" key="2">
    <source>
        <dbReference type="ARBA" id="ARBA00010446"/>
    </source>
</evidence>
<evidence type="ECO:0000256" key="6">
    <source>
        <dbReference type="ARBA" id="ARBA00093546"/>
    </source>
</evidence>
<comment type="subunit">
    <text evidence="6">Self-assembles to form functional amyloid fibrils called rodlets. Self-assembly into fibrillar rodlets occurs spontaneously at hydrophobic:hydrophilic interfaces and the rodlets further associate laterally to form amphipathic monolayers.</text>
</comment>
<dbReference type="OrthoDB" id="4225815at2759"/>
<dbReference type="RefSeq" id="XP_043005332.1">
    <property type="nucleotide sequence ID" value="XM_043157962.1"/>
</dbReference>
<dbReference type="GO" id="GO:0005199">
    <property type="term" value="F:structural constituent of cell wall"/>
    <property type="evidence" value="ECO:0007669"/>
    <property type="project" value="InterPro"/>
</dbReference>
<evidence type="ECO:0000313" key="9">
    <source>
        <dbReference type="Proteomes" id="UP001049176"/>
    </source>
</evidence>
<proteinExistence type="inferred from homology"/>
<comment type="similarity">
    <text evidence="2 7">Belongs to the fungal hydrophobin family.</text>
</comment>
<evidence type="ECO:0000256" key="1">
    <source>
        <dbReference type="ARBA" id="ARBA00004191"/>
    </source>
</evidence>
<dbReference type="AlphaFoldDB" id="A0A9P7UQC0"/>
<comment type="subcellular location">
    <subcellularLocation>
        <location evidence="1 7">Secreted</location>
        <location evidence="1 7">Cell wall</location>
    </subcellularLocation>
</comment>
<evidence type="ECO:0000256" key="4">
    <source>
        <dbReference type="ARBA" id="ARBA00022525"/>
    </source>
</evidence>
<sequence length="215" mass="22277">MNIVIADHCRVPSALRDLQRLHHYIPDAGIKAIHLLALAPQELLEFLLALDITSTMQLKYLVGLCLVSATLALPVVDGDGGHYGGNHDGGSGGGGGKCKTGPVQVKPLHYTLLHDSLRTNLTVSSAATASNPLKVVGPVVCWVCSASSLIAISLLGFPATISVSSGGTLGNLDSSPINLVPQSSLLYSNAQTVCCEDNTFNGVIALGCTPINLNL</sequence>
<evidence type="ECO:0000256" key="5">
    <source>
        <dbReference type="ARBA" id="ARBA00023157"/>
    </source>
</evidence>
<dbReference type="EMBL" id="CM032188">
    <property type="protein sequence ID" value="KAG7088861.1"/>
    <property type="molecule type" value="Genomic_DNA"/>
</dbReference>
<organism evidence="8 9">
    <name type="scientific">Marasmius oreades</name>
    <name type="common">fairy-ring Marasmius</name>
    <dbReference type="NCBI Taxonomy" id="181124"/>
    <lineage>
        <taxon>Eukaryota</taxon>
        <taxon>Fungi</taxon>
        <taxon>Dikarya</taxon>
        <taxon>Basidiomycota</taxon>
        <taxon>Agaricomycotina</taxon>
        <taxon>Agaricomycetes</taxon>
        <taxon>Agaricomycetidae</taxon>
        <taxon>Agaricales</taxon>
        <taxon>Marasmiineae</taxon>
        <taxon>Marasmiaceae</taxon>
        <taxon>Marasmius</taxon>
    </lineage>
</organism>
<dbReference type="KEGG" id="more:E1B28_012815"/>
<evidence type="ECO:0000313" key="8">
    <source>
        <dbReference type="EMBL" id="KAG7088861.1"/>
    </source>
</evidence>
<name>A0A9P7UQC0_9AGAR</name>
<keyword evidence="3 7" id="KW-0134">Cell wall</keyword>
<evidence type="ECO:0000256" key="7">
    <source>
        <dbReference type="RuleBase" id="RU365009"/>
    </source>
</evidence>
<dbReference type="InterPro" id="IPR001338">
    <property type="entry name" value="Class_I_Hydrophobin"/>
</dbReference>
<keyword evidence="7" id="KW-0732">Signal</keyword>
<protein>
    <recommendedName>
        <fullName evidence="7">Hydrophobin</fullName>
    </recommendedName>
</protein>
<dbReference type="Pfam" id="PF01185">
    <property type="entry name" value="Hydrophobin"/>
    <property type="match status" value="1"/>
</dbReference>
<dbReference type="GeneID" id="66081890"/>